<dbReference type="HOGENOM" id="CLU_112785_0_0_6"/>
<protein>
    <submittedName>
        <fullName evidence="1">Uncharacterized protein</fullName>
    </submittedName>
</protein>
<proteinExistence type="predicted"/>
<dbReference type="Proteomes" id="UP000031623">
    <property type="component" value="Chromosome"/>
</dbReference>
<dbReference type="EMBL" id="AP014633">
    <property type="protein sequence ID" value="BAP57736.1"/>
    <property type="molecule type" value="Genomic_DNA"/>
</dbReference>
<reference evidence="1 2" key="1">
    <citation type="journal article" date="2014" name="ISME J.">
        <title>Ecophysiology of Thioploca ingrica as revealed by the complete genome sequence supplemented with proteomic evidence.</title>
        <authorList>
            <person name="Kojima H."/>
            <person name="Ogura Y."/>
            <person name="Yamamoto N."/>
            <person name="Togashi T."/>
            <person name="Mori H."/>
            <person name="Watanabe T."/>
            <person name="Nemoto F."/>
            <person name="Kurokawa K."/>
            <person name="Hayashi T."/>
            <person name="Fukui M."/>
        </authorList>
    </citation>
    <scope>NUCLEOTIDE SEQUENCE [LARGE SCALE GENOMIC DNA]</scope>
</reference>
<gene>
    <name evidence="1" type="ORF">THII_3439</name>
</gene>
<dbReference type="KEGG" id="tig:THII_3439"/>
<dbReference type="AlphaFoldDB" id="A0A090BVZ9"/>
<accession>A0A090BVZ9</accession>
<keyword evidence="2" id="KW-1185">Reference proteome</keyword>
<organism evidence="1 2">
    <name type="scientific">Thioploca ingrica</name>
    <dbReference type="NCBI Taxonomy" id="40754"/>
    <lineage>
        <taxon>Bacteria</taxon>
        <taxon>Pseudomonadati</taxon>
        <taxon>Pseudomonadota</taxon>
        <taxon>Gammaproteobacteria</taxon>
        <taxon>Thiotrichales</taxon>
        <taxon>Thiotrichaceae</taxon>
        <taxon>Thioploca</taxon>
    </lineage>
</organism>
<name>A0A090BVZ9_9GAMM</name>
<dbReference type="STRING" id="40754.THII_3439"/>
<evidence type="ECO:0000313" key="2">
    <source>
        <dbReference type="Proteomes" id="UP000031623"/>
    </source>
</evidence>
<evidence type="ECO:0000313" key="1">
    <source>
        <dbReference type="EMBL" id="BAP57736.1"/>
    </source>
</evidence>
<sequence>MLDHVWDWNEEELKVYFIIPLLNLVNFEQEYYKPFLDRELSMTFHDEIISGRVNFLVAGGKRSPKRPFFFIHEYKKERDSSDDPLGQLMIAMVTAQHLNNDGHPVYGTYIMGRYWHFVILAGSSYAVHTGLNVTAQEITVILSVLKNTKEIIEQWSATVAGNIHP</sequence>
<dbReference type="OrthoDB" id="1814359at2"/>